<feature type="region of interest" description="Disordered" evidence="1">
    <location>
        <begin position="310"/>
        <end position="338"/>
    </location>
</feature>
<dbReference type="AlphaFoldDB" id="A0A0W0TX03"/>
<dbReference type="EMBL" id="LNYA01000001">
    <property type="protein sequence ID" value="KTC99896.1"/>
    <property type="molecule type" value="Genomic_DNA"/>
</dbReference>
<evidence type="ECO:0000313" key="3">
    <source>
        <dbReference type="Proteomes" id="UP000054773"/>
    </source>
</evidence>
<dbReference type="InterPro" id="IPR011009">
    <property type="entry name" value="Kinase-like_dom_sf"/>
</dbReference>
<sequence length="338" mass="38603">MQTKSDAIQRVFNKKGITLKEPVKQAKQHTFDGGMTNQFLTVDALNGQRYLIRINGKLWPPFTREGEHHNLLQLKKMGVKTTLLSNNPEEGFQICRLQDEANRFTAIDQQAYRSKALYSLAKTMQGYHQLTNFKNHYSFPQTLSSASRRLNYGGGKEIQALHALVLRIFSLITQDVDNWVASHNDLLPSSIYLRNGQTIIVDWECSGKNHRSYDLAFFSLKSLLSPLEEAHLLKAYDPAGENNMEYWLPLMKVGVNYLLLLWAINSTRDESVQNALFLFKSLQSNLQTCFSHQSAKLLHAEKRFFLFKPHSPQLKKPEPDKSNQENVNSDLPSLASSS</sequence>
<dbReference type="Proteomes" id="UP000054773">
    <property type="component" value="Unassembled WGS sequence"/>
</dbReference>
<evidence type="ECO:0000256" key="1">
    <source>
        <dbReference type="SAM" id="MobiDB-lite"/>
    </source>
</evidence>
<organism evidence="2 3">
    <name type="scientific">Legionella erythra</name>
    <dbReference type="NCBI Taxonomy" id="448"/>
    <lineage>
        <taxon>Bacteria</taxon>
        <taxon>Pseudomonadati</taxon>
        <taxon>Pseudomonadota</taxon>
        <taxon>Gammaproteobacteria</taxon>
        <taxon>Legionellales</taxon>
        <taxon>Legionellaceae</taxon>
        <taxon>Legionella</taxon>
    </lineage>
</organism>
<name>A0A0W0TX03_LEGER</name>
<dbReference type="STRING" id="448.Lery_0006"/>
<dbReference type="Pfam" id="PF01633">
    <property type="entry name" value="Choline_kinase"/>
    <property type="match status" value="1"/>
</dbReference>
<proteinExistence type="predicted"/>
<keyword evidence="2" id="KW-0808">Transferase</keyword>
<protein>
    <submittedName>
        <fullName evidence="2">Choline kinase</fullName>
    </submittedName>
</protein>
<keyword evidence="2" id="KW-0418">Kinase</keyword>
<comment type="caution">
    <text evidence="2">The sequence shown here is derived from an EMBL/GenBank/DDBJ whole genome shotgun (WGS) entry which is preliminary data.</text>
</comment>
<dbReference type="SUPFAM" id="SSF56112">
    <property type="entry name" value="Protein kinase-like (PK-like)"/>
    <property type="match status" value="1"/>
</dbReference>
<dbReference type="Gene3D" id="3.30.200.20">
    <property type="entry name" value="Phosphorylase Kinase, domain 1"/>
    <property type="match status" value="1"/>
</dbReference>
<dbReference type="PATRIC" id="fig|448.7.peg.7"/>
<dbReference type="GO" id="GO:0016301">
    <property type="term" value="F:kinase activity"/>
    <property type="evidence" value="ECO:0007669"/>
    <property type="project" value="UniProtKB-KW"/>
</dbReference>
<reference evidence="2 3" key="1">
    <citation type="submission" date="2015-11" db="EMBL/GenBank/DDBJ databases">
        <title>Genomic analysis of 38 Legionella species identifies large and diverse effector repertoires.</title>
        <authorList>
            <person name="Burstein D."/>
            <person name="Amaro F."/>
            <person name="Zusman T."/>
            <person name="Lifshitz Z."/>
            <person name="Cohen O."/>
            <person name="Gilbert J.A."/>
            <person name="Pupko T."/>
            <person name="Shuman H.A."/>
            <person name="Segal G."/>
        </authorList>
    </citation>
    <scope>NUCLEOTIDE SEQUENCE [LARGE SCALE GENOMIC DNA]</scope>
    <source>
        <strain evidence="2 3">SE-32A-C8</strain>
    </source>
</reference>
<evidence type="ECO:0000313" key="2">
    <source>
        <dbReference type="EMBL" id="KTC99896.1"/>
    </source>
</evidence>
<dbReference type="Gene3D" id="3.90.1200.10">
    <property type="match status" value="1"/>
</dbReference>
<accession>A0A0W0TX03</accession>
<keyword evidence="3" id="KW-1185">Reference proteome</keyword>
<feature type="compositionally biased region" description="Polar residues" evidence="1">
    <location>
        <begin position="324"/>
        <end position="338"/>
    </location>
</feature>
<gene>
    <name evidence="2" type="ORF">Lery_0006</name>
</gene>